<gene>
    <name evidence="2" type="ORF">E3N88_38438</name>
</gene>
<evidence type="ECO:0000313" key="3">
    <source>
        <dbReference type="Proteomes" id="UP000326396"/>
    </source>
</evidence>
<feature type="compositionally biased region" description="Polar residues" evidence="1">
    <location>
        <begin position="10"/>
        <end position="23"/>
    </location>
</feature>
<reference evidence="2 3" key="1">
    <citation type="submission" date="2019-05" db="EMBL/GenBank/DDBJ databases">
        <title>Mikania micrantha, genome provides insights into the molecular mechanism of rapid growth.</title>
        <authorList>
            <person name="Liu B."/>
        </authorList>
    </citation>
    <scope>NUCLEOTIDE SEQUENCE [LARGE SCALE GENOMIC DNA]</scope>
    <source>
        <strain evidence="2">NLD-2019</strain>
        <tissue evidence="2">Leaf</tissue>
    </source>
</reference>
<keyword evidence="3" id="KW-1185">Reference proteome</keyword>
<dbReference type="Proteomes" id="UP000326396">
    <property type="component" value="Linkage Group LG8"/>
</dbReference>
<proteinExistence type="predicted"/>
<comment type="caution">
    <text evidence="2">The sequence shown here is derived from an EMBL/GenBank/DDBJ whole genome shotgun (WGS) entry which is preliminary data.</text>
</comment>
<protein>
    <submittedName>
        <fullName evidence="2">Uncharacterized protein</fullName>
    </submittedName>
</protein>
<organism evidence="2 3">
    <name type="scientific">Mikania micrantha</name>
    <name type="common">bitter vine</name>
    <dbReference type="NCBI Taxonomy" id="192012"/>
    <lineage>
        <taxon>Eukaryota</taxon>
        <taxon>Viridiplantae</taxon>
        <taxon>Streptophyta</taxon>
        <taxon>Embryophyta</taxon>
        <taxon>Tracheophyta</taxon>
        <taxon>Spermatophyta</taxon>
        <taxon>Magnoliopsida</taxon>
        <taxon>eudicotyledons</taxon>
        <taxon>Gunneridae</taxon>
        <taxon>Pentapetalae</taxon>
        <taxon>asterids</taxon>
        <taxon>campanulids</taxon>
        <taxon>Asterales</taxon>
        <taxon>Asteraceae</taxon>
        <taxon>Asteroideae</taxon>
        <taxon>Heliantheae alliance</taxon>
        <taxon>Eupatorieae</taxon>
        <taxon>Mikania</taxon>
    </lineage>
</organism>
<feature type="region of interest" description="Disordered" evidence="1">
    <location>
        <begin position="1"/>
        <end position="31"/>
    </location>
</feature>
<sequence>MRALSAPKQPRSSTTAPRTQQPRTSHERGLQIKLWHVTRYESNSRPKTGTCGRAGCVNGNSCTLEDKLRTKCGAVAPNTDVSHYAPSVPYNRIA</sequence>
<name>A0A5N6LTZ5_9ASTR</name>
<dbReference type="AlphaFoldDB" id="A0A5N6LTZ5"/>
<accession>A0A5N6LTZ5</accession>
<evidence type="ECO:0000313" key="2">
    <source>
        <dbReference type="EMBL" id="KAD2805061.1"/>
    </source>
</evidence>
<evidence type="ECO:0000256" key="1">
    <source>
        <dbReference type="SAM" id="MobiDB-lite"/>
    </source>
</evidence>
<dbReference type="EMBL" id="SZYD01000018">
    <property type="protein sequence ID" value="KAD2805061.1"/>
    <property type="molecule type" value="Genomic_DNA"/>
</dbReference>